<proteinExistence type="predicted"/>
<feature type="transmembrane region" description="Helical" evidence="2">
    <location>
        <begin position="58"/>
        <end position="78"/>
    </location>
</feature>
<reference evidence="4 5" key="1">
    <citation type="submission" date="2024-04" db="EMBL/GenBank/DDBJ databases">
        <title>Novel species of the genus Ideonella isolated from streams.</title>
        <authorList>
            <person name="Lu H."/>
        </authorList>
    </citation>
    <scope>NUCLEOTIDE SEQUENCE [LARGE SCALE GENOMIC DNA]</scope>
    <source>
        <strain evidence="4 5">BYS139W</strain>
    </source>
</reference>
<feature type="transmembrane region" description="Helical" evidence="2">
    <location>
        <begin position="486"/>
        <end position="505"/>
    </location>
</feature>
<feature type="transmembrane region" description="Helical" evidence="2">
    <location>
        <begin position="269"/>
        <end position="291"/>
    </location>
</feature>
<feature type="transmembrane region" description="Helical" evidence="2">
    <location>
        <begin position="347"/>
        <end position="368"/>
    </location>
</feature>
<protein>
    <submittedName>
        <fullName evidence="4">Uncharacterized protein</fullName>
    </submittedName>
</protein>
<feature type="region of interest" description="Disordered" evidence="1">
    <location>
        <begin position="517"/>
        <end position="556"/>
    </location>
</feature>
<feature type="transmembrane region" description="Helical" evidence="2">
    <location>
        <begin position="375"/>
        <end position="391"/>
    </location>
</feature>
<evidence type="ECO:0000313" key="4">
    <source>
        <dbReference type="EMBL" id="MEK8026361.1"/>
    </source>
</evidence>
<feature type="chain" id="PRO_5046631209" evidence="3">
    <location>
        <begin position="29"/>
        <end position="898"/>
    </location>
</feature>
<feature type="transmembrane region" description="Helical" evidence="2">
    <location>
        <begin position="194"/>
        <end position="218"/>
    </location>
</feature>
<feature type="transmembrane region" description="Helical" evidence="2">
    <location>
        <begin position="427"/>
        <end position="445"/>
    </location>
</feature>
<evidence type="ECO:0000256" key="3">
    <source>
        <dbReference type="SAM" id="SignalP"/>
    </source>
</evidence>
<gene>
    <name evidence="4" type="ORF">AACH11_10370</name>
</gene>
<feature type="transmembrane region" description="Helical" evidence="2">
    <location>
        <begin position="403"/>
        <end position="422"/>
    </location>
</feature>
<keyword evidence="2" id="KW-0472">Membrane</keyword>
<dbReference type="Proteomes" id="UP001368500">
    <property type="component" value="Unassembled WGS sequence"/>
</dbReference>
<comment type="caution">
    <text evidence="4">The sequence shown here is derived from an EMBL/GenBank/DDBJ whole genome shotgun (WGS) entry which is preliminary data.</text>
</comment>
<evidence type="ECO:0000256" key="1">
    <source>
        <dbReference type="SAM" id="MobiDB-lite"/>
    </source>
</evidence>
<dbReference type="RefSeq" id="WP_341374145.1">
    <property type="nucleotide sequence ID" value="NZ_JBBUTF010000008.1"/>
</dbReference>
<organism evidence="4 5">
    <name type="scientific">Pseudaquabacterium rugosum</name>
    <dbReference type="NCBI Taxonomy" id="2984194"/>
    <lineage>
        <taxon>Bacteria</taxon>
        <taxon>Pseudomonadati</taxon>
        <taxon>Pseudomonadota</taxon>
        <taxon>Betaproteobacteria</taxon>
        <taxon>Burkholderiales</taxon>
        <taxon>Sphaerotilaceae</taxon>
        <taxon>Pseudaquabacterium</taxon>
    </lineage>
</organism>
<keyword evidence="3" id="KW-0732">Signal</keyword>
<feature type="signal peptide" evidence="3">
    <location>
        <begin position="1"/>
        <end position="28"/>
    </location>
</feature>
<keyword evidence="2" id="KW-0812">Transmembrane</keyword>
<feature type="transmembrane region" description="Helical" evidence="2">
    <location>
        <begin position="848"/>
        <end position="868"/>
    </location>
</feature>
<feature type="region of interest" description="Disordered" evidence="1">
    <location>
        <begin position="313"/>
        <end position="340"/>
    </location>
</feature>
<accession>A0ABU9B9F5</accession>
<evidence type="ECO:0000313" key="5">
    <source>
        <dbReference type="Proteomes" id="UP001368500"/>
    </source>
</evidence>
<feature type="transmembrane region" description="Helical" evidence="2">
    <location>
        <begin position="461"/>
        <end position="479"/>
    </location>
</feature>
<name>A0ABU9B9F5_9BURK</name>
<evidence type="ECO:0000256" key="2">
    <source>
        <dbReference type="SAM" id="Phobius"/>
    </source>
</evidence>
<feature type="compositionally biased region" description="Low complexity" evidence="1">
    <location>
        <begin position="517"/>
        <end position="526"/>
    </location>
</feature>
<feature type="transmembrane region" description="Helical" evidence="2">
    <location>
        <begin position="818"/>
        <end position="836"/>
    </location>
</feature>
<feature type="transmembrane region" description="Helical" evidence="2">
    <location>
        <begin position="238"/>
        <end position="257"/>
    </location>
</feature>
<keyword evidence="2" id="KW-1133">Transmembrane helix</keyword>
<keyword evidence="5" id="KW-1185">Reference proteome</keyword>
<sequence>MSDPRRPAARLRAAVAALSALAVAGAIAALHPLSPTVALVATAVLALAAGAAPRAWLWLWPALLPLAGLAPWTGWLTLEESDLLLAALAAGAWARHALWPQAGAGGVAAGHGGRGATAAPLVPLLLVGLPWLAVQALAAWRGGQDAGGWPQPWTWYDGYRGAANVLRLLKPALLLLWLVPLWRREQAAQPRAAALALGGGLACGFAVVSASCLLERLAYPGLLDFSSDYRTTGPFWEMHVGGAALDAWLAVTAPFALQRLRHARGLPALALWGGVMALGIYAGLTTFSRIVLLTLPLGLLLCAWLDATPDERAQAPASGARPGHPPIASPGPAVEPPARAADPRPWLSPWAAGTLLALLLVLAGGALFPLAGWRGLLLLLALLTLLLPVAAPPQPSATGLARPLTAGLLTGAPVLAAIGLLLPKGPYLAAAGAGLLCLAGLAAAARPPTRPPARAGRRSPALAWSGWWLLLATLPWVALHWGGPDAGLRGALVALLPAGLGAWALSRAAAAAATATRGTSGPAAGPSRAMPEGAPGVRTAPRGSRPLHTRRAPWPGGLRWQTGAATALTGLALLVGSFGGGTYFSDRIGQTGGDEDLRGRHWGDIVQRLRTEGRLLSGVGSGRFVDRWALEAAPGTRPGDIRLLHDPSDGRATMRLVAGQHVMGHGELLRLSQRLRTRPAPGPLQLGLTLRTAGTTPLIVELCDRHLIYDGGCNSISVPLRPTDVPGAWQTLTVDWRPGEPAEGRSPWPGQRVLSLATEAAGVAVDLREITLSDASGRPLLRNGDFGAEGAAWFFSSDKHHMPWHAKNLAVHLLYEQGLIGLGAWLAGLLGALWMAARALRRPTGAPAWPLAAPLLAALVAVQAVGAIDSLLDMPRIALLLGLLTAVALQAPRPAAAR</sequence>
<dbReference type="EMBL" id="JBBUTF010000008">
    <property type="protein sequence ID" value="MEK8026361.1"/>
    <property type="molecule type" value="Genomic_DNA"/>
</dbReference>
<feature type="transmembrane region" description="Helical" evidence="2">
    <location>
        <begin position="121"/>
        <end position="141"/>
    </location>
</feature>
<feature type="compositionally biased region" description="Pro residues" evidence="1">
    <location>
        <begin position="323"/>
        <end position="335"/>
    </location>
</feature>